<sequence>MTGIRAPKKGRVTSVLTAFAVTALATATFTAAPAAASENSVTALCKSRTSGFLGKWGPVSKECSYTSPASGWKGKLRITWNVQASTNQTACVQARMGKARNPDSWQSVGCGTLGTGTVKWPANTASNLEVRVQSRNSPVANVTYSI</sequence>
<feature type="chain" id="PRO_5032879492" description="Secreted protein" evidence="1">
    <location>
        <begin position="37"/>
        <end position="146"/>
    </location>
</feature>
<dbReference type="RefSeq" id="WP_246458851.1">
    <property type="nucleotide sequence ID" value="NZ_JACHMG010000001.1"/>
</dbReference>
<dbReference type="Proteomes" id="UP000581769">
    <property type="component" value="Unassembled WGS sequence"/>
</dbReference>
<keyword evidence="1" id="KW-0732">Signal</keyword>
<evidence type="ECO:0008006" key="4">
    <source>
        <dbReference type="Google" id="ProtNLM"/>
    </source>
</evidence>
<accession>A0A840ISZ2</accession>
<reference evidence="2 3" key="1">
    <citation type="submission" date="2020-08" db="EMBL/GenBank/DDBJ databases">
        <title>Sequencing the genomes of 1000 actinobacteria strains.</title>
        <authorList>
            <person name="Klenk H.-P."/>
        </authorList>
    </citation>
    <scope>NUCLEOTIDE SEQUENCE [LARGE SCALE GENOMIC DNA]</scope>
    <source>
        <strain evidence="2 3">DSM 45859</strain>
    </source>
</reference>
<organism evidence="2 3">
    <name type="scientific">Amycolatopsis jiangsuensis</name>
    <dbReference type="NCBI Taxonomy" id="1181879"/>
    <lineage>
        <taxon>Bacteria</taxon>
        <taxon>Bacillati</taxon>
        <taxon>Actinomycetota</taxon>
        <taxon>Actinomycetes</taxon>
        <taxon>Pseudonocardiales</taxon>
        <taxon>Pseudonocardiaceae</taxon>
        <taxon>Amycolatopsis</taxon>
    </lineage>
</organism>
<name>A0A840ISZ2_9PSEU</name>
<proteinExistence type="predicted"/>
<comment type="caution">
    <text evidence="2">The sequence shown here is derived from an EMBL/GenBank/DDBJ whole genome shotgun (WGS) entry which is preliminary data.</text>
</comment>
<evidence type="ECO:0000256" key="1">
    <source>
        <dbReference type="SAM" id="SignalP"/>
    </source>
</evidence>
<dbReference type="EMBL" id="JACHMG010000001">
    <property type="protein sequence ID" value="MBB4685000.1"/>
    <property type="molecule type" value="Genomic_DNA"/>
</dbReference>
<gene>
    <name evidence="2" type="ORF">BJY18_002485</name>
</gene>
<evidence type="ECO:0000313" key="2">
    <source>
        <dbReference type="EMBL" id="MBB4685000.1"/>
    </source>
</evidence>
<feature type="signal peptide" evidence="1">
    <location>
        <begin position="1"/>
        <end position="36"/>
    </location>
</feature>
<evidence type="ECO:0000313" key="3">
    <source>
        <dbReference type="Proteomes" id="UP000581769"/>
    </source>
</evidence>
<keyword evidence="3" id="KW-1185">Reference proteome</keyword>
<protein>
    <recommendedName>
        <fullName evidence="4">Secreted protein</fullName>
    </recommendedName>
</protein>
<dbReference type="AlphaFoldDB" id="A0A840ISZ2"/>